<proteinExistence type="predicted"/>
<dbReference type="Pfam" id="PF00144">
    <property type="entry name" value="Beta-lactamase"/>
    <property type="match status" value="1"/>
</dbReference>
<dbReference type="InterPro" id="IPR050491">
    <property type="entry name" value="AmpC-like"/>
</dbReference>
<dbReference type="PANTHER" id="PTHR46825">
    <property type="entry name" value="D-ALANYL-D-ALANINE-CARBOXYPEPTIDASE/ENDOPEPTIDASE AMPH"/>
    <property type="match status" value="1"/>
</dbReference>
<comment type="caution">
    <text evidence="2">The sequence shown here is derived from an EMBL/GenBank/DDBJ whole genome shotgun (WGS) entry which is preliminary data.</text>
</comment>
<sequence length="96" mass="10795">MSETQFEEVEQIIVEIMREFKIPGLSIGVVKDGKSIYAKGFGARNLEKNLPFTPDTLFGIGSISKSFTTLAVMQLYEQEKIDIQDPVGKYLNFNSD</sequence>
<organism evidence="2">
    <name type="scientific">marine sediment metagenome</name>
    <dbReference type="NCBI Taxonomy" id="412755"/>
    <lineage>
        <taxon>unclassified sequences</taxon>
        <taxon>metagenomes</taxon>
        <taxon>ecological metagenomes</taxon>
    </lineage>
</organism>
<accession>X1LB33</accession>
<reference evidence="2" key="1">
    <citation type="journal article" date="2014" name="Front. Microbiol.">
        <title>High frequency of phylogenetically diverse reductive dehalogenase-homologous genes in deep subseafloor sedimentary metagenomes.</title>
        <authorList>
            <person name="Kawai M."/>
            <person name="Futagami T."/>
            <person name="Toyoda A."/>
            <person name="Takaki Y."/>
            <person name="Nishi S."/>
            <person name="Hori S."/>
            <person name="Arai W."/>
            <person name="Tsubouchi T."/>
            <person name="Morono Y."/>
            <person name="Uchiyama I."/>
            <person name="Ito T."/>
            <person name="Fujiyama A."/>
            <person name="Inagaki F."/>
            <person name="Takami H."/>
        </authorList>
    </citation>
    <scope>NUCLEOTIDE SEQUENCE</scope>
    <source>
        <strain evidence="2">Expedition CK06-06</strain>
    </source>
</reference>
<feature type="domain" description="Beta-lactamase-related" evidence="1">
    <location>
        <begin position="9"/>
        <end position="91"/>
    </location>
</feature>
<dbReference type="PANTHER" id="PTHR46825:SF9">
    <property type="entry name" value="BETA-LACTAMASE-RELATED DOMAIN-CONTAINING PROTEIN"/>
    <property type="match status" value="1"/>
</dbReference>
<dbReference type="Gene3D" id="3.40.710.10">
    <property type="entry name" value="DD-peptidase/beta-lactamase superfamily"/>
    <property type="match status" value="1"/>
</dbReference>
<evidence type="ECO:0000313" key="2">
    <source>
        <dbReference type="EMBL" id="GAI03051.1"/>
    </source>
</evidence>
<evidence type="ECO:0000259" key="1">
    <source>
        <dbReference type="Pfam" id="PF00144"/>
    </source>
</evidence>
<dbReference type="EMBL" id="BARV01009656">
    <property type="protein sequence ID" value="GAI03051.1"/>
    <property type="molecule type" value="Genomic_DNA"/>
</dbReference>
<dbReference type="InterPro" id="IPR001466">
    <property type="entry name" value="Beta-lactam-related"/>
</dbReference>
<protein>
    <recommendedName>
        <fullName evidence="1">Beta-lactamase-related domain-containing protein</fullName>
    </recommendedName>
</protein>
<dbReference type="SUPFAM" id="SSF56601">
    <property type="entry name" value="beta-lactamase/transpeptidase-like"/>
    <property type="match status" value="1"/>
</dbReference>
<dbReference type="AlphaFoldDB" id="X1LB33"/>
<dbReference type="InterPro" id="IPR012338">
    <property type="entry name" value="Beta-lactam/transpept-like"/>
</dbReference>
<gene>
    <name evidence="2" type="ORF">S06H3_18967</name>
</gene>
<name>X1LB33_9ZZZZ</name>